<dbReference type="HOGENOM" id="CLU_047691_4_4_10"/>
<dbReference type="InterPro" id="IPR013249">
    <property type="entry name" value="RNA_pol_sigma70_r4_t2"/>
</dbReference>
<dbReference type="GO" id="GO:0006352">
    <property type="term" value="P:DNA-templated transcription initiation"/>
    <property type="evidence" value="ECO:0007669"/>
    <property type="project" value="InterPro"/>
</dbReference>
<dbReference type="Pfam" id="PF04542">
    <property type="entry name" value="Sigma70_r2"/>
    <property type="match status" value="1"/>
</dbReference>
<proteinExistence type="inferred from homology"/>
<dbReference type="Gene3D" id="1.10.1740.10">
    <property type="match status" value="1"/>
</dbReference>
<keyword evidence="8" id="KW-1185">Reference proteome</keyword>
<dbReference type="EMBL" id="ACKS01000085">
    <property type="protein sequence ID" value="EFA43205.1"/>
    <property type="molecule type" value="Genomic_DNA"/>
</dbReference>
<organism evidence="7 8">
    <name type="scientific">Hallella bergensis DSM 17361</name>
    <dbReference type="NCBI Taxonomy" id="585502"/>
    <lineage>
        <taxon>Bacteria</taxon>
        <taxon>Pseudomonadati</taxon>
        <taxon>Bacteroidota</taxon>
        <taxon>Bacteroidia</taxon>
        <taxon>Bacteroidales</taxon>
        <taxon>Prevotellaceae</taxon>
        <taxon>Hallella</taxon>
    </lineage>
</organism>
<dbReference type="InterPro" id="IPR013324">
    <property type="entry name" value="RNA_pol_sigma_r3/r4-like"/>
</dbReference>
<evidence type="ECO:0000313" key="7">
    <source>
        <dbReference type="EMBL" id="EFA43205.1"/>
    </source>
</evidence>
<dbReference type="RefSeq" id="WP_007174535.1">
    <property type="nucleotide sequence ID" value="NZ_GG704781.1"/>
</dbReference>
<protein>
    <submittedName>
        <fullName evidence="7">RNA polymerase sigma-70 factor</fullName>
    </submittedName>
</protein>
<dbReference type="GO" id="GO:0003677">
    <property type="term" value="F:DNA binding"/>
    <property type="evidence" value="ECO:0007669"/>
    <property type="project" value="InterPro"/>
</dbReference>
<dbReference type="NCBIfam" id="TIGR02937">
    <property type="entry name" value="sigma70-ECF"/>
    <property type="match status" value="1"/>
</dbReference>
<evidence type="ECO:0000256" key="3">
    <source>
        <dbReference type="ARBA" id="ARBA00023082"/>
    </source>
</evidence>
<evidence type="ECO:0000259" key="5">
    <source>
        <dbReference type="Pfam" id="PF04542"/>
    </source>
</evidence>
<dbReference type="GO" id="GO:0016987">
    <property type="term" value="F:sigma factor activity"/>
    <property type="evidence" value="ECO:0007669"/>
    <property type="project" value="UniProtKB-KW"/>
</dbReference>
<gene>
    <name evidence="7" type="ORF">HMPREF0645_2432</name>
</gene>
<dbReference type="OrthoDB" id="1093111at2"/>
<sequence length="175" mass="20932">MDKPSEFEHIFKAYYTQLFCFARQMINDEEECHDIVSEAYENMWRNRENIHMETARAYLYACVRNKCINNLRRSLIRRQYIEYYIKVTEPYANNEELAEMIEKERIIREVIEEMQPLVRDIVKACLIDGKKYREVADDMGISLSLVKKHMVKAMAIIKESVLKKFKTGTFILTQL</sequence>
<dbReference type="SUPFAM" id="SSF88659">
    <property type="entry name" value="Sigma3 and sigma4 domains of RNA polymerase sigma factors"/>
    <property type="match status" value="1"/>
</dbReference>
<keyword evidence="2" id="KW-0805">Transcription regulation</keyword>
<reference evidence="7 8" key="1">
    <citation type="submission" date="2009-10" db="EMBL/GenBank/DDBJ databases">
        <authorList>
            <person name="Qin X."/>
            <person name="Bachman B."/>
            <person name="Battles P."/>
            <person name="Bell A."/>
            <person name="Bess C."/>
            <person name="Bickham C."/>
            <person name="Chaboub L."/>
            <person name="Chen D."/>
            <person name="Coyle M."/>
            <person name="Deiros D.R."/>
            <person name="Dinh H."/>
            <person name="Forbes L."/>
            <person name="Fowler G."/>
            <person name="Francisco L."/>
            <person name="Fu Q."/>
            <person name="Gubbala S."/>
            <person name="Hale W."/>
            <person name="Han Y."/>
            <person name="Hemphill L."/>
            <person name="Highlander S.K."/>
            <person name="Hirani K."/>
            <person name="Hogues M."/>
            <person name="Jackson L."/>
            <person name="Jakkamsetti A."/>
            <person name="Javaid M."/>
            <person name="Jiang H."/>
            <person name="Korchina V."/>
            <person name="Kovar C."/>
            <person name="Lara F."/>
            <person name="Lee S."/>
            <person name="Mata R."/>
            <person name="Mathew T."/>
            <person name="Moen C."/>
            <person name="Morales K."/>
            <person name="Munidasa M."/>
            <person name="Nazareth L."/>
            <person name="Ngo R."/>
            <person name="Nguyen L."/>
            <person name="Okwuonu G."/>
            <person name="Ongeri F."/>
            <person name="Patil S."/>
            <person name="Petrosino J."/>
            <person name="Pham C."/>
            <person name="Pham P."/>
            <person name="Pu L.-L."/>
            <person name="Puazo M."/>
            <person name="Raj R."/>
            <person name="Reid J."/>
            <person name="Rouhana J."/>
            <person name="Saada N."/>
            <person name="Shang Y."/>
            <person name="Simmons D."/>
            <person name="Thornton R."/>
            <person name="Warren J."/>
            <person name="Weissenberger G."/>
            <person name="Zhang J."/>
            <person name="Zhang L."/>
            <person name="Zhou C."/>
            <person name="Zhu D."/>
            <person name="Muzny D."/>
            <person name="Worley K."/>
            <person name="Gibbs R."/>
        </authorList>
    </citation>
    <scope>NUCLEOTIDE SEQUENCE [LARGE SCALE GENOMIC DNA]</scope>
    <source>
        <strain evidence="7 8">DSM 17361</strain>
    </source>
</reference>
<dbReference type="InterPro" id="IPR039425">
    <property type="entry name" value="RNA_pol_sigma-70-like"/>
</dbReference>
<dbReference type="Pfam" id="PF08281">
    <property type="entry name" value="Sigma70_r4_2"/>
    <property type="match status" value="1"/>
</dbReference>
<evidence type="ECO:0000313" key="8">
    <source>
        <dbReference type="Proteomes" id="UP000003160"/>
    </source>
</evidence>
<keyword evidence="4" id="KW-0804">Transcription</keyword>
<comment type="caution">
    <text evidence="7">The sequence shown here is derived from an EMBL/GenBank/DDBJ whole genome shotgun (WGS) entry which is preliminary data.</text>
</comment>
<dbReference type="InterPro" id="IPR014284">
    <property type="entry name" value="RNA_pol_sigma-70_dom"/>
</dbReference>
<keyword evidence="3" id="KW-0731">Sigma factor</keyword>
<evidence type="ECO:0000259" key="6">
    <source>
        <dbReference type="Pfam" id="PF08281"/>
    </source>
</evidence>
<dbReference type="InterPro" id="IPR007627">
    <property type="entry name" value="RNA_pol_sigma70_r2"/>
</dbReference>
<dbReference type="InterPro" id="IPR013325">
    <property type="entry name" value="RNA_pol_sigma_r2"/>
</dbReference>
<dbReference type="PANTHER" id="PTHR43133:SF46">
    <property type="entry name" value="RNA POLYMERASE SIGMA-70 FACTOR ECF SUBFAMILY"/>
    <property type="match status" value="1"/>
</dbReference>
<evidence type="ECO:0000256" key="4">
    <source>
        <dbReference type="ARBA" id="ARBA00023163"/>
    </source>
</evidence>
<dbReference type="Proteomes" id="UP000003160">
    <property type="component" value="Unassembled WGS sequence"/>
</dbReference>
<evidence type="ECO:0000256" key="1">
    <source>
        <dbReference type="ARBA" id="ARBA00010641"/>
    </source>
</evidence>
<comment type="similarity">
    <text evidence="1">Belongs to the sigma-70 factor family. ECF subfamily.</text>
</comment>
<dbReference type="SUPFAM" id="SSF88946">
    <property type="entry name" value="Sigma2 domain of RNA polymerase sigma factors"/>
    <property type="match status" value="1"/>
</dbReference>
<feature type="domain" description="RNA polymerase sigma factor 70 region 4 type 2" evidence="6">
    <location>
        <begin position="105"/>
        <end position="155"/>
    </location>
</feature>
<dbReference type="InterPro" id="IPR036388">
    <property type="entry name" value="WH-like_DNA-bd_sf"/>
</dbReference>
<name>D1PZP7_9BACT</name>
<evidence type="ECO:0000256" key="2">
    <source>
        <dbReference type="ARBA" id="ARBA00023015"/>
    </source>
</evidence>
<dbReference type="AlphaFoldDB" id="D1PZP7"/>
<accession>D1PZP7</accession>
<feature type="domain" description="RNA polymerase sigma-70 region 2" evidence="5">
    <location>
        <begin position="11"/>
        <end position="73"/>
    </location>
</feature>
<dbReference type="PANTHER" id="PTHR43133">
    <property type="entry name" value="RNA POLYMERASE ECF-TYPE SIGMA FACTO"/>
    <property type="match status" value="1"/>
</dbReference>
<dbReference type="Gene3D" id="1.10.10.10">
    <property type="entry name" value="Winged helix-like DNA-binding domain superfamily/Winged helix DNA-binding domain"/>
    <property type="match status" value="1"/>
</dbReference>
<dbReference type="eggNOG" id="COG1595">
    <property type="taxonomic scope" value="Bacteria"/>
</dbReference>